<dbReference type="AlphaFoldDB" id="A0A517DQZ7"/>
<keyword evidence="5" id="KW-1185">Reference proteome</keyword>
<evidence type="ECO:0000256" key="3">
    <source>
        <dbReference type="SAM" id="SignalP"/>
    </source>
</evidence>
<organism evidence="4 5">
    <name type="scientific">Sporomusa termitida</name>
    <dbReference type="NCBI Taxonomy" id="2377"/>
    <lineage>
        <taxon>Bacteria</taxon>
        <taxon>Bacillati</taxon>
        <taxon>Bacillota</taxon>
        <taxon>Negativicutes</taxon>
        <taxon>Selenomonadales</taxon>
        <taxon>Sporomusaceae</taxon>
        <taxon>Sporomusa</taxon>
    </lineage>
</organism>
<dbReference type="EMBL" id="CP036259">
    <property type="protein sequence ID" value="QDR79738.1"/>
    <property type="molecule type" value="Genomic_DNA"/>
</dbReference>
<sequence>MNTRLTKRIVSTMVTGCLLLSLGTAALAQNAPQDQPPRDCALAGPGQPPDPAGREQQLAKALAQLVKEETISQEQADKLLDFFQQKAEQQRQEMEKKRQDKQDLISELQQTAGLSADQAQAVAAALRPPHRSAKPACGPGQEMPPR</sequence>
<feature type="coiled-coil region" evidence="1">
    <location>
        <begin position="73"/>
        <end position="111"/>
    </location>
</feature>
<name>A0A517DQZ7_9FIRM</name>
<keyword evidence="1" id="KW-0175">Coiled coil</keyword>
<protein>
    <submittedName>
        <fullName evidence="4">Uncharacterized protein</fullName>
    </submittedName>
</protein>
<feature type="chain" id="PRO_5022233077" evidence="3">
    <location>
        <begin position="29"/>
        <end position="146"/>
    </location>
</feature>
<feature type="region of interest" description="Disordered" evidence="2">
    <location>
        <begin position="119"/>
        <end position="146"/>
    </location>
</feature>
<dbReference type="KEGG" id="sted:SPTER_10330"/>
<proteinExistence type="predicted"/>
<reference evidence="4 5" key="1">
    <citation type="submission" date="2019-02" db="EMBL/GenBank/DDBJ databases">
        <title>Closed genome of Sporomusa termitida DSM 4440.</title>
        <authorList>
            <person name="Poehlein A."/>
            <person name="Daniel R."/>
        </authorList>
    </citation>
    <scope>NUCLEOTIDE SEQUENCE [LARGE SCALE GENOMIC DNA]</scope>
    <source>
        <strain evidence="4 5">DSM 4440</strain>
    </source>
</reference>
<feature type="region of interest" description="Disordered" evidence="2">
    <location>
        <begin position="30"/>
        <end position="59"/>
    </location>
</feature>
<dbReference type="OrthoDB" id="1682928at2"/>
<keyword evidence="3" id="KW-0732">Signal</keyword>
<gene>
    <name evidence="4" type="ORF">SPTER_10330</name>
</gene>
<evidence type="ECO:0000256" key="2">
    <source>
        <dbReference type="SAM" id="MobiDB-lite"/>
    </source>
</evidence>
<feature type="signal peptide" evidence="3">
    <location>
        <begin position="1"/>
        <end position="28"/>
    </location>
</feature>
<dbReference type="Proteomes" id="UP000320776">
    <property type="component" value="Chromosome"/>
</dbReference>
<accession>A0A517DQZ7</accession>
<evidence type="ECO:0000256" key="1">
    <source>
        <dbReference type="SAM" id="Coils"/>
    </source>
</evidence>
<evidence type="ECO:0000313" key="5">
    <source>
        <dbReference type="Proteomes" id="UP000320776"/>
    </source>
</evidence>
<evidence type="ECO:0000313" key="4">
    <source>
        <dbReference type="EMBL" id="QDR79738.1"/>
    </source>
</evidence>
<dbReference type="RefSeq" id="WP_144349341.1">
    <property type="nucleotide sequence ID" value="NZ_CP036259.1"/>
</dbReference>